<dbReference type="EMBL" id="MU275984">
    <property type="protein sequence ID" value="KAI0044393.1"/>
    <property type="molecule type" value="Genomic_DNA"/>
</dbReference>
<proteinExistence type="predicted"/>
<evidence type="ECO:0000313" key="1">
    <source>
        <dbReference type="EMBL" id="KAI0044393.1"/>
    </source>
</evidence>
<evidence type="ECO:0000313" key="2">
    <source>
        <dbReference type="Proteomes" id="UP000814033"/>
    </source>
</evidence>
<keyword evidence="1" id="KW-0378">Hydrolase</keyword>
<keyword evidence="2" id="KW-1185">Reference proteome</keyword>
<reference evidence="1" key="1">
    <citation type="submission" date="2021-02" db="EMBL/GenBank/DDBJ databases">
        <authorList>
            <consortium name="DOE Joint Genome Institute"/>
            <person name="Ahrendt S."/>
            <person name="Looney B.P."/>
            <person name="Miyauchi S."/>
            <person name="Morin E."/>
            <person name="Drula E."/>
            <person name="Courty P.E."/>
            <person name="Chicoki N."/>
            <person name="Fauchery L."/>
            <person name="Kohler A."/>
            <person name="Kuo A."/>
            <person name="Labutti K."/>
            <person name="Pangilinan J."/>
            <person name="Lipzen A."/>
            <person name="Riley R."/>
            <person name="Andreopoulos W."/>
            <person name="He G."/>
            <person name="Johnson J."/>
            <person name="Barry K.W."/>
            <person name="Grigoriev I.V."/>
            <person name="Nagy L."/>
            <person name="Hibbett D."/>
            <person name="Henrissat B."/>
            <person name="Matheny P.B."/>
            <person name="Labbe J."/>
            <person name="Martin F."/>
        </authorList>
    </citation>
    <scope>NUCLEOTIDE SEQUENCE</scope>
    <source>
        <strain evidence="1">FP105234-sp</strain>
    </source>
</reference>
<name>A0ACB8RLL2_9AGAM</name>
<reference evidence="1" key="2">
    <citation type="journal article" date="2022" name="New Phytol.">
        <title>Evolutionary transition to the ectomycorrhizal habit in the genomes of a hyperdiverse lineage of mushroom-forming fungi.</title>
        <authorList>
            <person name="Looney B."/>
            <person name="Miyauchi S."/>
            <person name="Morin E."/>
            <person name="Drula E."/>
            <person name="Courty P.E."/>
            <person name="Kohler A."/>
            <person name="Kuo A."/>
            <person name="LaButti K."/>
            <person name="Pangilinan J."/>
            <person name="Lipzen A."/>
            <person name="Riley R."/>
            <person name="Andreopoulos W."/>
            <person name="He G."/>
            <person name="Johnson J."/>
            <person name="Nolan M."/>
            <person name="Tritt A."/>
            <person name="Barry K.W."/>
            <person name="Grigoriev I.V."/>
            <person name="Nagy L.G."/>
            <person name="Hibbett D."/>
            <person name="Henrissat B."/>
            <person name="Matheny P.B."/>
            <person name="Labbe J."/>
            <person name="Martin F.M."/>
        </authorList>
    </citation>
    <scope>NUCLEOTIDE SEQUENCE</scope>
    <source>
        <strain evidence="1">FP105234-sp</strain>
    </source>
</reference>
<protein>
    <submittedName>
        <fullName evidence="1">Glycoside hydrolase family 71 protein</fullName>
    </submittedName>
</protein>
<accession>A0ACB8RLL2</accession>
<sequence>MRCFTLIPFTVLTLASALPFNKHSSAFDRLSLHTRHRRITARDDLGAQSASIPASSLPATSSSAASTTVAADPTTASASSSSPLPSASSEAPPPPSTDGNPKYVVAHHMVGNTFPYTIDNWASDIALANANGIDGFALNIGSDSWQPARVADAYQAALQSGLAFKLFISFDMSALPCASPDDAAALRKYITTYANHPNQLIYHNRVFAGTFAGETCSFGQGSPAGGWASQFTQHPELTGQNAVYFVPSFFVDPNTFSTFNDAMDGALNWNSGWPIQLTADSANTVLSSVGASLSSLASAVSSTVTKTLSQFVGSTDTDTQYLNGLQAMAPGADGSPRAYMATVSPWFFTHYSPQTFNKNFIYYSDSHLYPTRWESLIDNRDKIDLVEIVTWNDYGESHYIGPIEGAQPNSQAWVDGLNHTGWLDMTKYYAEAFKTGSFPAITEDKIYMWARTHPRDADAPDPVGKPSNFQLTEDSVWAVAMTTAPATVTLSTGTSPPQTFQVPAGMTKLSTPLSAGGIMHGTIERNGQNVVDFQPDGFVFQGAPQTYNYNAFVAVSS</sequence>
<comment type="caution">
    <text evidence="1">The sequence shown here is derived from an EMBL/GenBank/DDBJ whole genome shotgun (WGS) entry which is preliminary data.</text>
</comment>
<gene>
    <name evidence="1" type="ORF">FA95DRAFT_1574477</name>
</gene>
<dbReference type="Proteomes" id="UP000814033">
    <property type="component" value="Unassembled WGS sequence"/>
</dbReference>
<organism evidence="1 2">
    <name type="scientific">Auriscalpium vulgare</name>
    <dbReference type="NCBI Taxonomy" id="40419"/>
    <lineage>
        <taxon>Eukaryota</taxon>
        <taxon>Fungi</taxon>
        <taxon>Dikarya</taxon>
        <taxon>Basidiomycota</taxon>
        <taxon>Agaricomycotina</taxon>
        <taxon>Agaricomycetes</taxon>
        <taxon>Russulales</taxon>
        <taxon>Auriscalpiaceae</taxon>
        <taxon>Auriscalpium</taxon>
    </lineage>
</organism>